<feature type="region of interest" description="Disordered" evidence="1">
    <location>
        <begin position="632"/>
        <end position="688"/>
    </location>
</feature>
<accession>A0A8S0W920</accession>
<evidence type="ECO:0000256" key="1">
    <source>
        <dbReference type="SAM" id="MobiDB-lite"/>
    </source>
</evidence>
<evidence type="ECO:0000259" key="2">
    <source>
        <dbReference type="PROSITE" id="PS50011"/>
    </source>
</evidence>
<dbReference type="SUPFAM" id="SSF56112">
    <property type="entry name" value="Protein kinase-like (PK-like)"/>
    <property type="match status" value="1"/>
</dbReference>
<feature type="domain" description="Protein kinase" evidence="2">
    <location>
        <begin position="290"/>
        <end position="598"/>
    </location>
</feature>
<protein>
    <recommendedName>
        <fullName evidence="2">Protein kinase domain-containing protein</fullName>
    </recommendedName>
</protein>
<reference evidence="3 4" key="1">
    <citation type="submission" date="2020-01" db="EMBL/GenBank/DDBJ databases">
        <authorList>
            <person name="Gupta K D."/>
        </authorList>
    </citation>
    <scope>NUCLEOTIDE SEQUENCE [LARGE SCALE GENOMIC DNA]</scope>
</reference>
<gene>
    <name evidence="3" type="ORF">AAE3_LOCUS9660</name>
</gene>
<dbReference type="PANTHER" id="PTHR38248">
    <property type="entry name" value="FUNK1 6"/>
    <property type="match status" value="1"/>
</dbReference>
<feature type="compositionally biased region" description="Basic residues" evidence="1">
    <location>
        <begin position="679"/>
        <end position="688"/>
    </location>
</feature>
<dbReference type="Proteomes" id="UP000467700">
    <property type="component" value="Unassembled WGS sequence"/>
</dbReference>
<dbReference type="Pfam" id="PF17667">
    <property type="entry name" value="Pkinase_fungal"/>
    <property type="match status" value="2"/>
</dbReference>
<dbReference type="OrthoDB" id="5584477at2759"/>
<dbReference type="Gene3D" id="1.10.510.10">
    <property type="entry name" value="Transferase(Phosphotransferase) domain 1"/>
    <property type="match status" value="1"/>
</dbReference>
<organism evidence="3 4">
    <name type="scientific">Cyclocybe aegerita</name>
    <name type="common">Black poplar mushroom</name>
    <name type="synonym">Agrocybe aegerita</name>
    <dbReference type="NCBI Taxonomy" id="1973307"/>
    <lineage>
        <taxon>Eukaryota</taxon>
        <taxon>Fungi</taxon>
        <taxon>Dikarya</taxon>
        <taxon>Basidiomycota</taxon>
        <taxon>Agaricomycotina</taxon>
        <taxon>Agaricomycetes</taxon>
        <taxon>Agaricomycetidae</taxon>
        <taxon>Agaricales</taxon>
        <taxon>Agaricineae</taxon>
        <taxon>Bolbitiaceae</taxon>
        <taxon>Cyclocybe</taxon>
    </lineage>
</organism>
<dbReference type="GO" id="GO:0004672">
    <property type="term" value="F:protein kinase activity"/>
    <property type="evidence" value="ECO:0007669"/>
    <property type="project" value="InterPro"/>
</dbReference>
<name>A0A8S0W920_CYCAE</name>
<dbReference type="InterPro" id="IPR008266">
    <property type="entry name" value="Tyr_kinase_AS"/>
</dbReference>
<dbReference type="EMBL" id="CACVBS010000059">
    <property type="protein sequence ID" value="CAA7267328.1"/>
    <property type="molecule type" value="Genomic_DNA"/>
</dbReference>
<evidence type="ECO:0000313" key="4">
    <source>
        <dbReference type="Proteomes" id="UP000467700"/>
    </source>
</evidence>
<dbReference type="InterPro" id="IPR040976">
    <property type="entry name" value="Pkinase_fungal"/>
</dbReference>
<keyword evidence="4" id="KW-1185">Reference proteome</keyword>
<comment type="caution">
    <text evidence="3">The sequence shown here is derived from an EMBL/GenBank/DDBJ whole genome shotgun (WGS) entry which is preliminary data.</text>
</comment>
<dbReference type="InterPro" id="IPR000719">
    <property type="entry name" value="Prot_kinase_dom"/>
</dbReference>
<proteinExistence type="predicted"/>
<evidence type="ECO:0000313" key="3">
    <source>
        <dbReference type="EMBL" id="CAA7267328.1"/>
    </source>
</evidence>
<dbReference type="PANTHER" id="PTHR38248:SF2">
    <property type="entry name" value="FUNK1 11"/>
    <property type="match status" value="1"/>
</dbReference>
<dbReference type="GO" id="GO:0005524">
    <property type="term" value="F:ATP binding"/>
    <property type="evidence" value="ECO:0007669"/>
    <property type="project" value="InterPro"/>
</dbReference>
<dbReference type="AlphaFoldDB" id="A0A8S0W920"/>
<feature type="compositionally biased region" description="Basic and acidic residues" evidence="1">
    <location>
        <begin position="663"/>
        <end position="678"/>
    </location>
</feature>
<dbReference type="InterPro" id="IPR011009">
    <property type="entry name" value="Kinase-like_dom_sf"/>
</dbReference>
<dbReference type="PROSITE" id="PS50011">
    <property type="entry name" value="PROTEIN_KINASE_DOM"/>
    <property type="match status" value="1"/>
</dbReference>
<dbReference type="PROSITE" id="PS00109">
    <property type="entry name" value="PROTEIN_KINASE_TYR"/>
    <property type="match status" value="1"/>
</dbReference>
<sequence>MTDDVNLKQTRATLRSVWEETGYEGLSFEASYESFVSRFGKDLPSQDEISSFLRDTELFDDYNEKWPTIPENLCHKDLVVEVQKIMKEVIAYFKYTSREIQALRQESVAVDIPLGEKSDNTWNVEVAPDLIVIGKGWAYHPRLRDGELYPTSWATHMQQTSSVIIVRTSEDIEDPKRDLQTDLEASFFAQQCFYHQCNRIFCFVLVVGAGCVQLMYYDRGGKLYSPLTSIHLRPNEFVWYLLLVSSTNDEVLGFDETVRWDSETQTHTLTTVDEAGNKVQYPLKCFEPIFRSDELKGRITTCWEVEGKNGERLIVKDTWREEGSEIHPEWALRGLTKGMQGVSQIIAYELDCNLNNLRHPFCHPDFKNHIRIRTTMKAYGKTIDHFENREQLLYAFRDAVAGHRNLWDRGILHRDISANNILLGDSDAPAGDRGIIIDFETAIRLESEQPLLGKATVGTVPYMSTNILAMVLTDAGLLPSWRSQGDFHTHLDDLWSFFYILCWCCFAGKGNPAAHCRMLNEWGQDAEESLRSKREFHDTVKYGYYPVPPSFGAIFDRLIISLCTYLEDSERRFARTLLYLAGDSGIVAKESIDCHAKTHYDGYLEIIDMIIGLMEGEIQCEDGLERRVKVTAQEPGLPTSGETEAAPLGDMPLNIPNGKRKRDVHDEGEHDIKDDGKMKARKDKKIPA</sequence>